<organism evidence="13">
    <name type="scientific">Ricinoides karschii</name>
    <dbReference type="NCBI Taxonomy" id="1238228"/>
    <lineage>
        <taxon>Eukaryota</taxon>
        <taxon>Metazoa</taxon>
        <taxon>Ecdysozoa</taxon>
        <taxon>Arthropoda</taxon>
        <taxon>Chelicerata</taxon>
        <taxon>Arachnida</taxon>
        <taxon>Ricinulei</taxon>
        <taxon>Ricinoididae</taxon>
        <taxon>Ricinoides</taxon>
    </lineage>
</organism>
<dbReference type="GO" id="GO:0005743">
    <property type="term" value="C:mitochondrial inner membrane"/>
    <property type="evidence" value="ECO:0007669"/>
    <property type="project" value="UniProtKB-SubCell"/>
</dbReference>
<dbReference type="GO" id="GO:0046933">
    <property type="term" value="F:proton-transporting ATP synthase activity, rotational mechanism"/>
    <property type="evidence" value="ECO:0007669"/>
    <property type="project" value="TreeGrafter"/>
</dbReference>
<dbReference type="SUPFAM" id="SSF81336">
    <property type="entry name" value="F1F0 ATP synthase subunit A"/>
    <property type="match status" value="1"/>
</dbReference>
<protein>
    <recommendedName>
        <fullName evidence="11">ATP synthase subunit a</fullName>
    </recommendedName>
</protein>
<evidence type="ECO:0000256" key="4">
    <source>
        <dbReference type="ARBA" id="ARBA00022547"/>
    </source>
</evidence>
<dbReference type="InterPro" id="IPR000568">
    <property type="entry name" value="ATP_synth_F0_asu"/>
</dbReference>
<keyword evidence="4" id="KW-0138">CF(0)</keyword>
<evidence type="ECO:0000256" key="11">
    <source>
        <dbReference type="RuleBase" id="RU004450"/>
    </source>
</evidence>
<dbReference type="Pfam" id="PF00119">
    <property type="entry name" value="ATP-synt_A"/>
    <property type="match status" value="1"/>
</dbReference>
<feature type="transmembrane region" description="Helical" evidence="12">
    <location>
        <begin position="131"/>
        <end position="151"/>
    </location>
</feature>
<geneLocation type="mitochondrion" evidence="13"/>
<evidence type="ECO:0000256" key="1">
    <source>
        <dbReference type="ARBA" id="ARBA00004141"/>
    </source>
</evidence>
<keyword evidence="8" id="KW-0406">Ion transport</keyword>
<evidence type="ECO:0000313" key="13">
    <source>
        <dbReference type="EMBL" id="AGL11949.1"/>
    </source>
</evidence>
<dbReference type="AlphaFoldDB" id="W5R4I7"/>
<dbReference type="GO" id="GO:0045259">
    <property type="term" value="C:proton-transporting ATP synthase complex"/>
    <property type="evidence" value="ECO:0007669"/>
    <property type="project" value="UniProtKB-KW"/>
</dbReference>
<keyword evidence="9 12" id="KW-0472">Membrane</keyword>
<evidence type="ECO:0000256" key="7">
    <source>
        <dbReference type="ARBA" id="ARBA00022989"/>
    </source>
</evidence>
<evidence type="ECO:0000256" key="10">
    <source>
        <dbReference type="ARBA" id="ARBA00023310"/>
    </source>
</evidence>
<dbReference type="Gene3D" id="1.20.120.220">
    <property type="entry name" value="ATP synthase, F0 complex, subunit A"/>
    <property type="match status" value="1"/>
</dbReference>
<dbReference type="InterPro" id="IPR045083">
    <property type="entry name" value="ATP_synth_F0_asu_bact/mt"/>
</dbReference>
<feature type="transmembrane region" description="Helical" evidence="12">
    <location>
        <begin position="98"/>
        <end position="119"/>
    </location>
</feature>
<keyword evidence="5 12" id="KW-0812">Transmembrane</keyword>
<dbReference type="PRINTS" id="PR00123">
    <property type="entry name" value="ATPASEA"/>
</dbReference>
<feature type="transmembrane region" description="Helical" evidence="12">
    <location>
        <begin position="20"/>
        <end position="38"/>
    </location>
</feature>
<evidence type="ECO:0000256" key="8">
    <source>
        <dbReference type="ARBA" id="ARBA00023065"/>
    </source>
</evidence>
<keyword evidence="7 12" id="KW-1133">Transmembrane helix</keyword>
<feature type="transmembrane region" description="Helical" evidence="12">
    <location>
        <begin position="196"/>
        <end position="219"/>
    </location>
</feature>
<dbReference type="PANTHER" id="PTHR11410:SF0">
    <property type="entry name" value="ATP SYNTHASE SUBUNIT A"/>
    <property type="match status" value="1"/>
</dbReference>
<evidence type="ECO:0000256" key="5">
    <source>
        <dbReference type="ARBA" id="ARBA00022692"/>
    </source>
</evidence>
<reference evidence="13" key="1">
    <citation type="submission" date="2013-02" db="EMBL/GenBank/DDBJ databases">
        <title>Variation between mitochondrial genomes of three Ricinulei.</title>
        <authorList>
            <person name="Fahrein K."/>
            <person name="Podsiadlowski L."/>
            <person name="Talarico G."/>
        </authorList>
    </citation>
    <scope>NUCLEOTIDE SEQUENCE</scope>
</reference>
<dbReference type="NCBIfam" id="TIGR01131">
    <property type="entry name" value="ATP_synt_6_or_A"/>
    <property type="match status" value="1"/>
</dbReference>
<name>W5R4I7_9ARAC</name>
<keyword evidence="3" id="KW-0813">Transport</keyword>
<evidence type="ECO:0000256" key="9">
    <source>
        <dbReference type="ARBA" id="ARBA00023136"/>
    </source>
</evidence>
<sequence length="223" mass="25277">MMINLFSTFDPSTSSHMSLNWLSLFLPILLIPTMYWKISSQTQNTTTSLYSYVYNEIMSMHIKGPKGFTLMLFSLMWIILIMNIMGLLPYSFTATSHLSTTVTLGFTLWLSINVFGWVINTRHMLTHMLPMGTPMALSTFMVCIETISNIIRPLTLAVRLSANMIAGHLLIVLLSSTLEKASYMIIFTIMPVDLMLMLLETGVALIQSYVFMTLLSLYLNETN</sequence>
<keyword evidence="13" id="KW-0496">Mitochondrion</keyword>
<dbReference type="PANTHER" id="PTHR11410">
    <property type="entry name" value="ATP SYNTHASE SUBUNIT A"/>
    <property type="match status" value="1"/>
</dbReference>
<proteinExistence type="inferred from homology"/>
<accession>W5R4I7</accession>
<dbReference type="EMBL" id="KC688692">
    <property type="protein sequence ID" value="AGL11949.1"/>
    <property type="molecule type" value="Genomic_DNA"/>
</dbReference>
<dbReference type="CDD" id="cd00310">
    <property type="entry name" value="ATP-synt_Fo_a_6"/>
    <property type="match status" value="1"/>
</dbReference>
<dbReference type="InterPro" id="IPR023011">
    <property type="entry name" value="ATP_synth_F0_asu_AS"/>
</dbReference>
<dbReference type="RefSeq" id="YP_009002087.1">
    <property type="nucleotide sequence ID" value="NC_023452.1"/>
</dbReference>
<dbReference type="GeneID" id="18267151"/>
<comment type="subcellular location">
    <subcellularLocation>
        <location evidence="1">Membrane</location>
        <topology evidence="1">Multi-pass membrane protein</topology>
    </subcellularLocation>
    <subcellularLocation>
        <location evidence="11">Mitochondrion inner membrane</location>
        <topology evidence="11">Multi-pass membrane protein</topology>
    </subcellularLocation>
</comment>
<feature type="transmembrane region" description="Helical" evidence="12">
    <location>
        <begin position="157"/>
        <end position="175"/>
    </location>
</feature>
<dbReference type="InterPro" id="IPR035908">
    <property type="entry name" value="F0_ATP_A_sf"/>
</dbReference>
<evidence type="ECO:0000256" key="6">
    <source>
        <dbReference type="ARBA" id="ARBA00022781"/>
    </source>
</evidence>
<comment type="similarity">
    <text evidence="2">Belongs to the ATPase A chain family.</text>
</comment>
<keyword evidence="6" id="KW-0375">Hydrogen ion transport</keyword>
<dbReference type="CTD" id="4508"/>
<evidence type="ECO:0000256" key="2">
    <source>
        <dbReference type="ARBA" id="ARBA00006810"/>
    </source>
</evidence>
<dbReference type="PROSITE" id="PS00449">
    <property type="entry name" value="ATPASE_A"/>
    <property type="match status" value="1"/>
</dbReference>
<evidence type="ECO:0000256" key="3">
    <source>
        <dbReference type="ARBA" id="ARBA00022448"/>
    </source>
</evidence>
<keyword evidence="10" id="KW-0066">ATP synthesis</keyword>
<evidence type="ECO:0000256" key="12">
    <source>
        <dbReference type="SAM" id="Phobius"/>
    </source>
</evidence>
<feature type="transmembrane region" description="Helical" evidence="12">
    <location>
        <begin position="68"/>
        <end position="92"/>
    </location>
</feature>
<gene>
    <name evidence="13" type="primary">ATP6</name>
</gene>